<dbReference type="AlphaFoldDB" id="A0A8X6H678"/>
<reference evidence="1" key="1">
    <citation type="submission" date="2020-07" db="EMBL/GenBank/DDBJ databases">
        <title>Multicomponent nature underlies the extraordinary mechanical properties of spider dragline silk.</title>
        <authorList>
            <person name="Kono N."/>
            <person name="Nakamura H."/>
            <person name="Mori M."/>
            <person name="Yoshida Y."/>
            <person name="Ohtoshi R."/>
            <person name="Malay A.D."/>
            <person name="Moran D.A.P."/>
            <person name="Tomita M."/>
            <person name="Numata K."/>
            <person name="Arakawa K."/>
        </authorList>
    </citation>
    <scope>NUCLEOTIDE SEQUENCE</scope>
</reference>
<accession>A0A8X6H678</accession>
<proteinExistence type="predicted"/>
<gene>
    <name evidence="1" type="ORF">TNCT_641451</name>
</gene>
<keyword evidence="2" id="KW-1185">Reference proteome</keyword>
<evidence type="ECO:0000313" key="1">
    <source>
        <dbReference type="EMBL" id="GFR18046.1"/>
    </source>
</evidence>
<comment type="caution">
    <text evidence="1">The sequence shown here is derived from an EMBL/GenBank/DDBJ whole genome shotgun (WGS) entry which is preliminary data.</text>
</comment>
<name>A0A8X6H678_TRICU</name>
<evidence type="ECO:0000313" key="2">
    <source>
        <dbReference type="Proteomes" id="UP000887116"/>
    </source>
</evidence>
<dbReference type="EMBL" id="BMAO01027552">
    <property type="protein sequence ID" value="GFR18046.1"/>
    <property type="molecule type" value="Genomic_DNA"/>
</dbReference>
<sequence length="98" mass="11382">MTEFSIDRFNANSYLARLEDVKVLMERNCRSNISSIRKTPIESDPPKPSFNSLRNKKIIKLGELELLSIEKGRRQLLAGLEDKITFILIQRHMSLDHI</sequence>
<protein>
    <submittedName>
        <fullName evidence="1">Uncharacterized protein</fullName>
    </submittedName>
</protein>
<organism evidence="1 2">
    <name type="scientific">Trichonephila clavata</name>
    <name type="common">Joro spider</name>
    <name type="synonym">Nephila clavata</name>
    <dbReference type="NCBI Taxonomy" id="2740835"/>
    <lineage>
        <taxon>Eukaryota</taxon>
        <taxon>Metazoa</taxon>
        <taxon>Ecdysozoa</taxon>
        <taxon>Arthropoda</taxon>
        <taxon>Chelicerata</taxon>
        <taxon>Arachnida</taxon>
        <taxon>Araneae</taxon>
        <taxon>Araneomorphae</taxon>
        <taxon>Entelegynae</taxon>
        <taxon>Araneoidea</taxon>
        <taxon>Nephilidae</taxon>
        <taxon>Trichonephila</taxon>
    </lineage>
</organism>
<dbReference type="Proteomes" id="UP000887116">
    <property type="component" value="Unassembled WGS sequence"/>
</dbReference>